<sequence length="58" mass="6195">MATAECVFAAIMFQVAFAVPQRLEGSSPDAWHLAGDFVVAGLFKLCRSLPLSQPAKTV</sequence>
<protein>
    <submittedName>
        <fullName evidence="1">Uncharacterized protein</fullName>
    </submittedName>
</protein>
<proteinExistence type="predicted"/>
<dbReference type="AlphaFoldDB" id="A0P3W9"/>
<dbReference type="Proteomes" id="UP000004848">
    <property type="component" value="Unassembled WGS sequence"/>
</dbReference>
<dbReference type="EMBL" id="AAUW01000035">
    <property type="protein sequence ID" value="EAV40265.1"/>
    <property type="molecule type" value="Genomic_DNA"/>
</dbReference>
<comment type="caution">
    <text evidence="1">The sequence shown here is derived from an EMBL/GenBank/DDBJ whole genome shotgun (WGS) entry which is preliminary data.</text>
</comment>
<reference evidence="1 2" key="1">
    <citation type="submission" date="2006-05" db="EMBL/GenBank/DDBJ databases">
        <authorList>
            <person name="King G."/>
            <person name="Ferriera S."/>
            <person name="Johnson J."/>
            <person name="Kravitz S."/>
            <person name="Beeson K."/>
            <person name="Sutton G."/>
            <person name="Rogers Y.-H."/>
            <person name="Friedman R."/>
            <person name="Frazier M."/>
            <person name="Venter J.C."/>
        </authorList>
    </citation>
    <scope>NUCLEOTIDE SEQUENCE [LARGE SCALE GENOMIC DNA]</scope>
    <source>
        <strain evidence="2">ATCC 25650 / DSM 13394 / JCM 20685 / NBRC 16684 / NCIMB 2208 / IAM 12614 / B1</strain>
    </source>
</reference>
<accession>A0P3W9</accession>
<evidence type="ECO:0000313" key="1">
    <source>
        <dbReference type="EMBL" id="EAV40265.1"/>
    </source>
</evidence>
<name>A0P3W9_ROSAI</name>
<evidence type="ECO:0000313" key="2">
    <source>
        <dbReference type="Proteomes" id="UP000004848"/>
    </source>
</evidence>
<gene>
    <name evidence="1" type="ORF">SIAM614_24777</name>
</gene>
<organism evidence="1 2">
    <name type="scientific">Roseibium aggregatum (strain ATCC 25650 / DSM 13394 / JCM 20685 / NBRC 16684 / NCIMB 2208 / IAM 12614 / B1)</name>
    <name type="common">Stappia aggregata</name>
    <dbReference type="NCBI Taxonomy" id="384765"/>
    <lineage>
        <taxon>Bacteria</taxon>
        <taxon>Pseudomonadati</taxon>
        <taxon>Pseudomonadota</taxon>
        <taxon>Alphaproteobacteria</taxon>
        <taxon>Hyphomicrobiales</taxon>
        <taxon>Stappiaceae</taxon>
        <taxon>Roseibium</taxon>
    </lineage>
</organism>